<reference evidence="3" key="1">
    <citation type="submission" date="2021-05" db="EMBL/GenBank/DDBJ databases">
        <authorList>
            <person name="Alioto T."/>
            <person name="Alioto T."/>
            <person name="Gomez Garrido J."/>
        </authorList>
    </citation>
    <scope>NUCLEOTIDE SEQUENCE</scope>
</reference>
<dbReference type="Pfam" id="PF05225">
    <property type="entry name" value="HTH_psq"/>
    <property type="match status" value="1"/>
</dbReference>
<dbReference type="GO" id="GO:0003677">
    <property type="term" value="F:DNA binding"/>
    <property type="evidence" value="ECO:0007669"/>
    <property type="project" value="InterPro"/>
</dbReference>
<protein>
    <recommendedName>
        <fullName evidence="2">HTH psq-type domain-containing protein</fullName>
    </recommendedName>
</protein>
<evidence type="ECO:0000313" key="3">
    <source>
        <dbReference type="EMBL" id="CAG6649233.1"/>
    </source>
</evidence>
<accession>A0A8D8W811</accession>
<name>A0A8D8W811_9HEMI</name>
<evidence type="ECO:0000259" key="2">
    <source>
        <dbReference type="Pfam" id="PF05225"/>
    </source>
</evidence>
<dbReference type="AlphaFoldDB" id="A0A8D8W811"/>
<feature type="domain" description="HTH psq-type" evidence="2">
    <location>
        <begin position="18"/>
        <end position="55"/>
    </location>
</feature>
<dbReference type="InterPro" id="IPR009057">
    <property type="entry name" value="Homeodomain-like_sf"/>
</dbReference>
<dbReference type="GO" id="GO:0005634">
    <property type="term" value="C:nucleus"/>
    <property type="evidence" value="ECO:0007669"/>
    <property type="project" value="UniProtKB-SubCell"/>
</dbReference>
<sequence length="125" mass="14496">MPRQYKKPVGRTYKKYDDAKFQAAFNGMRRGMSIREAANKFGIPYYTVLQMHKTARASNKPLQKQGGQTVLSAEENLIVEKLVICGEWGYPLDTFDLRLFVKSYLDRIGRVERRPQVHRLLNVTS</sequence>
<dbReference type="EMBL" id="HBUF01156527">
    <property type="protein sequence ID" value="CAG6649233.1"/>
    <property type="molecule type" value="Transcribed_RNA"/>
</dbReference>
<organism evidence="3">
    <name type="scientific">Cacopsylla melanoneura</name>
    <dbReference type="NCBI Taxonomy" id="428564"/>
    <lineage>
        <taxon>Eukaryota</taxon>
        <taxon>Metazoa</taxon>
        <taxon>Ecdysozoa</taxon>
        <taxon>Arthropoda</taxon>
        <taxon>Hexapoda</taxon>
        <taxon>Insecta</taxon>
        <taxon>Pterygota</taxon>
        <taxon>Neoptera</taxon>
        <taxon>Paraneoptera</taxon>
        <taxon>Hemiptera</taxon>
        <taxon>Sternorrhyncha</taxon>
        <taxon>Psylloidea</taxon>
        <taxon>Psyllidae</taxon>
        <taxon>Psyllinae</taxon>
        <taxon>Cacopsylla</taxon>
    </lineage>
</organism>
<proteinExistence type="predicted"/>
<comment type="subcellular location">
    <subcellularLocation>
        <location evidence="1">Nucleus</location>
    </subcellularLocation>
</comment>
<dbReference type="SUPFAM" id="SSF46689">
    <property type="entry name" value="Homeodomain-like"/>
    <property type="match status" value="1"/>
</dbReference>
<evidence type="ECO:0000256" key="1">
    <source>
        <dbReference type="ARBA" id="ARBA00004123"/>
    </source>
</evidence>
<dbReference type="InterPro" id="IPR007889">
    <property type="entry name" value="HTH_Psq"/>
</dbReference>